<proteinExistence type="predicted"/>
<evidence type="ECO:0000313" key="2">
    <source>
        <dbReference type="Proteomes" id="UP001210169"/>
    </source>
</evidence>
<dbReference type="Proteomes" id="UP001210169">
    <property type="component" value="Chromosome"/>
</dbReference>
<name>A0ABY7J0R2_STRNI</name>
<protein>
    <submittedName>
        <fullName evidence="1">Uncharacterized protein</fullName>
    </submittedName>
</protein>
<accession>A0ABY7J0R2</accession>
<organism evidence="1 2">
    <name type="scientific">Streptomyces nigrescens</name>
    <dbReference type="NCBI Taxonomy" id="1920"/>
    <lineage>
        <taxon>Bacteria</taxon>
        <taxon>Bacillati</taxon>
        <taxon>Actinomycetota</taxon>
        <taxon>Actinomycetes</taxon>
        <taxon>Kitasatosporales</taxon>
        <taxon>Streptomycetaceae</taxon>
        <taxon>Streptomyces</taxon>
    </lineage>
</organism>
<sequence length="56" mass="6048">MAAVRIVSLRAATTAQGGWRTRGEAGGAQVESDQQLLGQFEFVVCLKPAGMYVHQR</sequence>
<dbReference type="RefSeq" id="WP_277410948.1">
    <property type="nucleotide sequence ID" value="NZ_CP114203.1"/>
</dbReference>
<dbReference type="GeneID" id="301331101"/>
<evidence type="ECO:0000313" key="1">
    <source>
        <dbReference type="EMBL" id="WAU03739.1"/>
    </source>
</evidence>
<keyword evidence="2" id="KW-1185">Reference proteome</keyword>
<dbReference type="EMBL" id="CP114203">
    <property type="protein sequence ID" value="WAU03739.1"/>
    <property type="molecule type" value="Genomic_DNA"/>
</dbReference>
<reference evidence="1 2" key="1">
    <citation type="submission" date="2022-12" db="EMBL/GenBank/DDBJ databases">
        <authorList>
            <person name="Ruckert C."/>
            <person name="Busche T."/>
            <person name="Kalinowski J."/>
            <person name="Wittmann C."/>
        </authorList>
    </citation>
    <scope>NUCLEOTIDE SEQUENCE [LARGE SCALE GENOMIC DNA]</scope>
    <source>
        <strain evidence="1 2">DSM 40276</strain>
    </source>
</reference>
<gene>
    <name evidence="1" type="ORF">STRNI_001911</name>
</gene>